<feature type="non-terminal residue" evidence="1">
    <location>
        <position position="75"/>
    </location>
</feature>
<dbReference type="AlphaFoldDB" id="A0A382SWN0"/>
<proteinExistence type="predicted"/>
<organism evidence="1">
    <name type="scientific">marine metagenome</name>
    <dbReference type="NCBI Taxonomy" id="408172"/>
    <lineage>
        <taxon>unclassified sequences</taxon>
        <taxon>metagenomes</taxon>
        <taxon>ecological metagenomes</taxon>
    </lineage>
</organism>
<protein>
    <submittedName>
        <fullName evidence="1">Uncharacterized protein</fullName>
    </submittedName>
</protein>
<gene>
    <name evidence="1" type="ORF">METZ01_LOCUS367148</name>
</gene>
<name>A0A382SWN0_9ZZZZ</name>
<reference evidence="1" key="1">
    <citation type="submission" date="2018-05" db="EMBL/GenBank/DDBJ databases">
        <authorList>
            <person name="Lanie J.A."/>
            <person name="Ng W.-L."/>
            <person name="Kazmierczak K.M."/>
            <person name="Andrzejewski T.M."/>
            <person name="Davidsen T.M."/>
            <person name="Wayne K.J."/>
            <person name="Tettelin H."/>
            <person name="Glass J.I."/>
            <person name="Rusch D."/>
            <person name="Podicherti R."/>
            <person name="Tsui H.-C.T."/>
            <person name="Winkler M.E."/>
        </authorList>
    </citation>
    <scope>NUCLEOTIDE SEQUENCE</scope>
</reference>
<sequence length="75" mass="7928">VEILRDCLKAILVALYQNTSPDTISVPTGFESRCFALAQLADETDEGMNGFLVKGVAPCWHAGGAPYGQSAQLNG</sequence>
<feature type="non-terminal residue" evidence="1">
    <location>
        <position position="1"/>
    </location>
</feature>
<evidence type="ECO:0000313" key="1">
    <source>
        <dbReference type="EMBL" id="SVD14294.1"/>
    </source>
</evidence>
<dbReference type="EMBL" id="UINC01132158">
    <property type="protein sequence ID" value="SVD14294.1"/>
    <property type="molecule type" value="Genomic_DNA"/>
</dbReference>
<accession>A0A382SWN0</accession>